<evidence type="ECO:0000313" key="1">
    <source>
        <dbReference type="Ensembl" id="ENSHHUP00000025347.1"/>
    </source>
</evidence>
<protein>
    <submittedName>
        <fullName evidence="1">Uncharacterized protein</fullName>
    </submittedName>
</protein>
<evidence type="ECO:0000313" key="2">
    <source>
        <dbReference type="Proteomes" id="UP000314982"/>
    </source>
</evidence>
<proteinExistence type="predicted"/>
<reference evidence="2" key="1">
    <citation type="submission" date="2018-06" db="EMBL/GenBank/DDBJ databases">
        <title>Genome assembly of Danube salmon.</title>
        <authorList>
            <person name="Macqueen D.J."/>
            <person name="Gundappa M.K."/>
        </authorList>
    </citation>
    <scope>NUCLEOTIDE SEQUENCE [LARGE SCALE GENOMIC DNA]</scope>
</reference>
<dbReference type="Ensembl" id="ENSHHUT00000026340.1">
    <property type="protein sequence ID" value="ENSHHUP00000025347.1"/>
    <property type="gene ID" value="ENSHHUG00000015985.1"/>
</dbReference>
<dbReference type="PANTHER" id="PTHR45739">
    <property type="entry name" value="MATRIX PROTEIN, PUTATIVE-RELATED"/>
    <property type="match status" value="1"/>
</dbReference>
<organism evidence="1 2">
    <name type="scientific">Hucho hucho</name>
    <name type="common">huchen</name>
    <dbReference type="NCBI Taxonomy" id="62062"/>
    <lineage>
        <taxon>Eukaryota</taxon>
        <taxon>Metazoa</taxon>
        <taxon>Chordata</taxon>
        <taxon>Craniata</taxon>
        <taxon>Vertebrata</taxon>
        <taxon>Euteleostomi</taxon>
        <taxon>Actinopterygii</taxon>
        <taxon>Neopterygii</taxon>
        <taxon>Teleostei</taxon>
        <taxon>Protacanthopterygii</taxon>
        <taxon>Salmoniformes</taxon>
        <taxon>Salmonidae</taxon>
        <taxon>Salmoninae</taxon>
        <taxon>Hucho</taxon>
    </lineage>
</organism>
<dbReference type="STRING" id="62062.ENSHHUP00000025347"/>
<dbReference type="AlphaFoldDB" id="A0A4W5LHS7"/>
<name>A0A4W5LHS7_9TELE</name>
<dbReference type="Proteomes" id="UP000314982">
    <property type="component" value="Unassembled WGS sequence"/>
</dbReference>
<dbReference type="InterPro" id="IPR051561">
    <property type="entry name" value="FRAS1_ECM"/>
</dbReference>
<dbReference type="PANTHER" id="PTHR45739:SF1">
    <property type="entry name" value="EXTRACELLULAR MATRIX ORGANIZING PROTEIN FRAS1"/>
    <property type="match status" value="1"/>
</dbReference>
<keyword evidence="2" id="KW-1185">Reference proteome</keyword>
<reference evidence="1" key="3">
    <citation type="submission" date="2025-09" db="UniProtKB">
        <authorList>
            <consortium name="Ensembl"/>
        </authorList>
    </citation>
    <scope>IDENTIFICATION</scope>
</reference>
<accession>A0A4W5LHS7</accession>
<sequence>MTTAVVQVVVSGVGGHGPRRDPEALLSMEVPENSSSVIRRTHLGYMSDTSPDEKIRIQLVSVPMYGILTRTGLDSDHQEMTEYSSFTVDDINKHRIR</sequence>
<reference evidence="1" key="2">
    <citation type="submission" date="2025-08" db="UniProtKB">
        <authorList>
            <consortium name="Ensembl"/>
        </authorList>
    </citation>
    <scope>IDENTIFICATION</scope>
</reference>
<dbReference type="GO" id="GO:0009653">
    <property type="term" value="P:anatomical structure morphogenesis"/>
    <property type="evidence" value="ECO:0007669"/>
    <property type="project" value="TreeGrafter"/>
</dbReference>